<evidence type="ECO:0000256" key="1">
    <source>
        <dbReference type="ARBA" id="ARBA00022676"/>
    </source>
</evidence>
<dbReference type="Proteomes" id="UP000522081">
    <property type="component" value="Unassembled WGS sequence"/>
</dbReference>
<reference evidence="4 5" key="1">
    <citation type="submission" date="2020-07" db="EMBL/GenBank/DDBJ databases">
        <title>Genomic Encyclopedia of Type Strains, Phase IV (KMG-IV): sequencing the most valuable type-strain genomes for metagenomic binning, comparative biology and taxonomic classification.</title>
        <authorList>
            <person name="Goeker M."/>
        </authorList>
    </citation>
    <scope>NUCLEOTIDE SEQUENCE [LARGE SCALE GENOMIC DNA]</scope>
    <source>
        <strain evidence="4 5">DSM 29043</strain>
    </source>
</reference>
<evidence type="ECO:0000256" key="3">
    <source>
        <dbReference type="ARBA" id="ARBA00024356"/>
    </source>
</evidence>
<dbReference type="EMBL" id="JACBZF010000006">
    <property type="protein sequence ID" value="NYH96608.1"/>
    <property type="molecule type" value="Genomic_DNA"/>
</dbReference>
<dbReference type="GO" id="GO:0016757">
    <property type="term" value="F:glycosyltransferase activity"/>
    <property type="evidence" value="ECO:0007669"/>
    <property type="project" value="UniProtKB-KW"/>
</dbReference>
<keyword evidence="1" id="KW-0328">Glycosyltransferase</keyword>
<gene>
    <name evidence="4" type="ORF">FHS75_002959</name>
</gene>
<evidence type="ECO:0000313" key="5">
    <source>
        <dbReference type="Proteomes" id="UP000522081"/>
    </source>
</evidence>
<protein>
    <submittedName>
        <fullName evidence="4">Putative GH43/DUF377 family glycosyl hydrolase</fullName>
    </submittedName>
</protein>
<accession>A0A7Y9Y0A7</accession>
<dbReference type="CDD" id="cd18613">
    <property type="entry name" value="GH130"/>
    <property type="match status" value="1"/>
</dbReference>
<evidence type="ECO:0000313" key="4">
    <source>
        <dbReference type="EMBL" id="NYH96608.1"/>
    </source>
</evidence>
<dbReference type="AlphaFoldDB" id="A0A7Y9Y0A7"/>
<dbReference type="GO" id="GO:0016787">
    <property type="term" value="F:hydrolase activity"/>
    <property type="evidence" value="ECO:0007669"/>
    <property type="project" value="UniProtKB-KW"/>
</dbReference>
<dbReference type="Gene3D" id="2.115.10.20">
    <property type="entry name" value="Glycosyl hydrolase domain, family 43"/>
    <property type="match status" value="1"/>
</dbReference>
<dbReference type="PANTHER" id="PTHR34106">
    <property type="entry name" value="GLYCOSIDASE"/>
    <property type="match status" value="1"/>
</dbReference>
<sequence>MTRNPSLATGSRGGQPGIMKRLPVELHPDASRVVIRPFFPADDPLALTMPERSRLQRIVDRVLSMDHAAVSAYLAQTLLPFEDRSYFVEKLLLARFEEINGRIIAKCSATREQALLIGAFFHQEYSYEAAALFNPSAVPHPDQTGLPPGSLRFVLSLRGVGEGHISSVTFRTGSYNIKTGLTIDAPSRQVVAHRLERDPNPSASDGSIRIVCNEGDDLSERVLFPVTAQQRNGIEDLRLVRFVEDDGSSRYLGSYTAYDGRAIAPELLTTDDFRTFNLHRMEGPGANNKGLAFFPRRIDGKYALLCRHDDESIWLALSDNLHHWGESVTVVSPRYPWEFIKIGNCGSPIELDEGWLVITHGVGAVRNYAIGACLLDKKDPSRLLARTREPLLRAQADERSGYVPNVVYSCGSLVHDGVLLLPYAIADSYTTFATVPIDRLLATME</sequence>
<dbReference type="SUPFAM" id="SSF75005">
    <property type="entry name" value="Arabinanase/levansucrase/invertase"/>
    <property type="match status" value="1"/>
</dbReference>
<keyword evidence="4" id="KW-0378">Hydrolase</keyword>
<dbReference type="Pfam" id="PF04041">
    <property type="entry name" value="Glyco_hydro_130"/>
    <property type="match status" value="1"/>
</dbReference>
<dbReference type="InterPro" id="IPR023296">
    <property type="entry name" value="Glyco_hydro_beta-prop_sf"/>
</dbReference>
<name>A0A7Y9Y0A7_9SPHN</name>
<dbReference type="PANTHER" id="PTHR34106:SF4">
    <property type="entry name" value="BLL5143 PROTEIN"/>
    <property type="match status" value="1"/>
</dbReference>
<keyword evidence="2" id="KW-0808">Transferase</keyword>
<keyword evidence="5" id="KW-1185">Reference proteome</keyword>
<comment type="caution">
    <text evidence="4">The sequence shown here is derived from an EMBL/GenBank/DDBJ whole genome shotgun (WGS) entry which is preliminary data.</text>
</comment>
<proteinExistence type="inferred from homology"/>
<dbReference type="RefSeq" id="WP_244959108.1">
    <property type="nucleotide sequence ID" value="NZ_JACBZF010000006.1"/>
</dbReference>
<comment type="similarity">
    <text evidence="3">Belongs to the glycosyl hydrolase 130 family.</text>
</comment>
<evidence type="ECO:0000256" key="2">
    <source>
        <dbReference type="ARBA" id="ARBA00022679"/>
    </source>
</evidence>
<organism evidence="4 5">
    <name type="scientific">Novosphingobium marinum</name>
    <dbReference type="NCBI Taxonomy" id="1514948"/>
    <lineage>
        <taxon>Bacteria</taxon>
        <taxon>Pseudomonadati</taxon>
        <taxon>Pseudomonadota</taxon>
        <taxon>Alphaproteobacteria</taxon>
        <taxon>Sphingomonadales</taxon>
        <taxon>Sphingomonadaceae</taxon>
        <taxon>Novosphingobium</taxon>
    </lineage>
</organism>
<dbReference type="InterPro" id="IPR007184">
    <property type="entry name" value="Mannoside_phosphorylase"/>
</dbReference>